<dbReference type="Proteomes" id="UP000107500">
    <property type="component" value="Segment"/>
</dbReference>
<dbReference type="InterPro" id="IPR017377">
    <property type="entry name" value="Herpes_US8A"/>
</dbReference>
<evidence type="ECO:0000313" key="10">
    <source>
        <dbReference type="Proteomes" id="UP000110586"/>
    </source>
</evidence>
<evidence type="ECO:0000313" key="5">
    <source>
        <dbReference type="EMBL" id="AKE48648.1"/>
    </source>
</evidence>
<dbReference type="EMBL" id="KJ847330">
    <property type="protein sequence ID" value="AKE48648.1"/>
    <property type="molecule type" value="Genomic_DNA"/>
</dbReference>
<accession>E0Z2F8</accession>
<evidence type="ECO:0000313" key="7">
    <source>
        <dbReference type="EMBL" id="ALO18665.1"/>
    </source>
</evidence>
<evidence type="ECO:0000313" key="6">
    <source>
        <dbReference type="EMBL" id="ALM22860.1"/>
    </source>
</evidence>
<dbReference type="Proteomes" id="UP000180972">
    <property type="component" value="Segment"/>
</dbReference>
<feature type="region of interest" description="Disordered" evidence="1">
    <location>
        <begin position="81"/>
        <end position="107"/>
    </location>
</feature>
<dbReference type="EMBL" id="HM188403">
    <property type="protein sequence ID" value="ADM49400.1"/>
    <property type="molecule type" value="Genomic_DNA"/>
</dbReference>
<sequence>MDPALRSYHQRLRLYTPVATGINLAASSQPLDPEGPIAVTPRPPIRPSSGKAPHPEAPRRSPNWATAGEVDVGDELIAISDERGPPRHDRPPLATSTAPSPHPRPPGYTAVVSPMALQAVDAPSLFVAWLAARWLRGASGLGAVLCGIAWYVTSIARGAQRAGGPPSRSKLKIVSHSDRNFPPGAFFRPR</sequence>
<evidence type="ECO:0000313" key="11">
    <source>
        <dbReference type="Proteomes" id="UP000166330"/>
    </source>
</evidence>
<evidence type="ECO:0000313" key="2">
    <source>
        <dbReference type="EMBL" id="ADM49400.1"/>
    </source>
</evidence>
<reference evidence="3 13" key="2">
    <citation type="journal article" date="2012" name="J. Virol.">
        <title>Genome Sequence of Herpes Simplex Virus 1 Strain KOS.</title>
        <authorList>
            <person name="Macdonald S.J."/>
            <person name="Mostafa H.H."/>
            <person name="Morrison L.A."/>
            <person name="Davido D.J."/>
        </authorList>
    </citation>
    <scope>NUCLEOTIDE SEQUENCE [LARGE SCALE GENOMIC DNA]</scope>
    <source>
        <strain evidence="3">KOS</strain>
    </source>
</reference>
<dbReference type="IntAct" id="E0Z2F8">
    <property type="interactions" value="1"/>
</dbReference>
<reference evidence="6" key="6">
    <citation type="submission" date="2015-08" db="EMBL/GenBank/DDBJ databases">
        <title>Genetic Distance in Herpes Simplex Virus Isolates of the Same Lineage.</title>
        <authorList>
            <person name="Bowen C.D."/>
            <person name="Renner D.W."/>
            <person name="Shreve J.T."/>
            <person name="Tafuri Y."/>
            <person name="Payne K.M."/>
            <person name="Dix R.D."/>
            <person name="Gatherer D."/>
            <person name="Kinchington P."/>
            <person name="Szpara M.L."/>
        </authorList>
    </citation>
    <scope>NUCLEOTIDE SEQUENCE</scope>
    <source>
        <strain evidence="6">KOS63</strain>
    </source>
</reference>
<dbReference type="GO" id="GO:0044196">
    <property type="term" value="C:host cell nucleolus"/>
    <property type="evidence" value="ECO:0007669"/>
    <property type="project" value="InterPro"/>
</dbReference>
<organism evidence="2">
    <name type="scientific">Human herpesvirus 1</name>
    <name type="common">HHV-1</name>
    <name type="synonym">Human herpes simplex virus 1</name>
    <dbReference type="NCBI Taxonomy" id="10298"/>
    <lineage>
        <taxon>Viruses</taxon>
        <taxon>Duplodnaviria</taxon>
        <taxon>Heunggongvirae</taxon>
        <taxon>Peploviricota</taxon>
        <taxon>Herviviricetes</taxon>
        <taxon>Herpesvirales</taxon>
        <taxon>Orthoherpesviridae</taxon>
        <taxon>Alphaherpesvirinae</taxon>
        <taxon>Simplexvirus</taxon>
        <taxon>Simplexvirus humanalpha1</taxon>
    </lineage>
</organism>
<dbReference type="EMBL" id="JQ673480">
    <property type="protein sequence ID" value="AFE62897.1"/>
    <property type="molecule type" value="Genomic_DNA"/>
</dbReference>
<name>E0Z2F8_HHV1</name>
<reference evidence="4 9" key="3">
    <citation type="submission" date="2012-03" db="EMBL/GenBank/DDBJ databases">
        <title>Complete genome sequence of Herpes Simplex Virus Type-1 strain KOS.</title>
        <authorList>
            <person name="Payne K.M."/>
            <person name="Russell D.A."/>
            <person name="Kinchington P.R."/>
        </authorList>
    </citation>
    <scope>NUCLEOTIDE SEQUENCE [LARGE SCALE GENOMIC DNA]</scope>
    <source>
        <strain evidence="4">KOS</strain>
    </source>
</reference>
<organismHost>
    <name type="scientific">Homo sapiens</name>
    <name type="common">Human</name>
    <dbReference type="NCBI Taxonomy" id="9606"/>
</organismHost>
<feature type="compositionally biased region" description="Basic and acidic residues" evidence="1">
    <location>
        <begin position="81"/>
        <end position="91"/>
    </location>
</feature>
<dbReference type="EMBL" id="JQ780693">
    <property type="protein sequence ID" value="AFI23660.1"/>
    <property type="molecule type" value="Genomic_DNA"/>
</dbReference>
<evidence type="ECO:0000313" key="13">
    <source>
        <dbReference type="Proteomes" id="UP000180972"/>
    </source>
</evidence>
<reference evidence="2" key="1">
    <citation type="journal article" date="2011" name="J. Gen. Virol.">
        <title>Herpes simplex virus type 1 strain KOS carries a defective US9 and a mutated US8A gene.</title>
        <authorList>
            <person name="Negatsch A."/>
            <person name="Mettenleiter T.C."/>
            <person name="Fuchs W."/>
        </authorList>
    </citation>
    <scope>NUCLEOTIDE SEQUENCE</scope>
    <source>
        <strain evidence="2">KOS</strain>
    </source>
</reference>
<dbReference type="Proteomes" id="UP000166330">
    <property type="component" value="Segment"/>
</dbReference>
<gene>
    <name evidence="2" type="primary">US8A</name>
    <name evidence="3" type="ORF">HHV1gp102</name>
</gene>
<proteinExistence type="predicted"/>
<protein>
    <submittedName>
        <fullName evidence="3 6">US8A</fullName>
    </submittedName>
    <submittedName>
        <fullName evidence="2">PUS8A</fullName>
    </submittedName>
</protein>
<reference evidence="10 12" key="5">
    <citation type="journal article" date="2015" name="Virology">
        <title>History and genomic sequence analysis of the herpes simplex virus 1 KOS and KOS1.1 sub-strains.</title>
        <authorList>
            <person name="Colgrove R.C."/>
            <person name="Liu X."/>
            <person name="Griffiths A."/>
            <person name="Raja P."/>
            <person name="Deluca N.A."/>
            <person name="Newman R.M."/>
            <person name="Coen D.M."/>
            <person name="Knipe D.M."/>
        </authorList>
    </citation>
    <scope>NUCLEOTIDE SEQUENCE [LARGE SCALE GENOMIC DNA]</scope>
    <source>
        <strain evidence="7">KOS</strain>
        <strain evidence="8">KOS 1.1</strain>
    </source>
</reference>
<evidence type="ECO:0000313" key="4">
    <source>
        <dbReference type="EMBL" id="AFI23660.1"/>
    </source>
</evidence>
<dbReference type="EMBL" id="KT887224">
    <property type="protein sequence ID" value="ALO18742.1"/>
    <property type="molecule type" value="Genomic_DNA"/>
</dbReference>
<evidence type="ECO:0000313" key="12">
    <source>
        <dbReference type="Proteomes" id="UP000180950"/>
    </source>
</evidence>
<evidence type="ECO:0000313" key="8">
    <source>
        <dbReference type="EMBL" id="ALO18742.1"/>
    </source>
</evidence>
<dbReference type="MINT" id="E0Z2F8"/>
<reference evidence="5 11" key="4">
    <citation type="submission" date="2014-05" db="EMBL/GenBank/DDBJ databases">
        <title>Full-length genomic characterization of the clinical herpes simplex virus type 1 by next-generation sequencing: Evidence for association of an Amerindian strain with sporadic encephalitis in India.</title>
        <authorList>
            <person name="Bondre V.P."/>
        </authorList>
    </citation>
    <scope>NUCLEOTIDE SEQUENCE [LARGE SCALE GENOMIC DNA]</scope>
    <source>
        <strain evidence="5">HSV-1/0116209/India/2011</strain>
    </source>
</reference>
<dbReference type="Pfam" id="PF25737">
    <property type="entry name" value="Herpes_US8A"/>
    <property type="match status" value="1"/>
</dbReference>
<dbReference type="EMBL" id="KT899744">
    <property type="protein sequence ID" value="ALO18665.1"/>
    <property type="molecule type" value="Genomic_DNA"/>
</dbReference>
<evidence type="ECO:0000313" key="9">
    <source>
        <dbReference type="Proteomes" id="UP000107500"/>
    </source>
</evidence>
<dbReference type="PIRSF" id="PIRSF038076">
    <property type="entry name" value="US8A"/>
    <property type="match status" value="1"/>
</dbReference>
<evidence type="ECO:0000256" key="1">
    <source>
        <dbReference type="SAM" id="MobiDB-lite"/>
    </source>
</evidence>
<dbReference type="EMBL" id="KT425110">
    <property type="protein sequence ID" value="ALM22860.1"/>
    <property type="molecule type" value="Genomic_DNA"/>
</dbReference>
<dbReference type="Proteomes" id="UP000110586">
    <property type="component" value="Segment"/>
</dbReference>
<evidence type="ECO:0000313" key="3">
    <source>
        <dbReference type="EMBL" id="AFE62897.1"/>
    </source>
</evidence>
<dbReference type="Proteomes" id="UP000180950">
    <property type="component" value="Segment"/>
</dbReference>
<feature type="region of interest" description="Disordered" evidence="1">
    <location>
        <begin position="26"/>
        <end position="67"/>
    </location>
</feature>